<reference evidence="1 2" key="1">
    <citation type="journal article" date="2021" name="Hortic Res">
        <title>Chromosome-scale assembly of the Dendrobium chrysotoxum genome enhances the understanding of orchid evolution.</title>
        <authorList>
            <person name="Zhang Y."/>
            <person name="Zhang G.Q."/>
            <person name="Zhang D."/>
            <person name="Liu X.D."/>
            <person name="Xu X.Y."/>
            <person name="Sun W.H."/>
            <person name="Yu X."/>
            <person name="Zhu X."/>
            <person name="Wang Z.W."/>
            <person name="Zhao X."/>
            <person name="Zhong W.Y."/>
            <person name="Chen H."/>
            <person name="Yin W.L."/>
            <person name="Huang T."/>
            <person name="Niu S.C."/>
            <person name="Liu Z.J."/>
        </authorList>
    </citation>
    <scope>NUCLEOTIDE SEQUENCE [LARGE SCALE GENOMIC DNA]</scope>
    <source>
        <strain evidence="1">Lindl</strain>
    </source>
</reference>
<dbReference type="AlphaFoldDB" id="A0AAV7FK05"/>
<dbReference type="EMBL" id="JAGFBR010000019">
    <property type="protein sequence ID" value="KAH0448350.1"/>
    <property type="molecule type" value="Genomic_DNA"/>
</dbReference>
<organism evidence="1 2">
    <name type="scientific">Dendrobium chrysotoxum</name>
    <name type="common">Orchid</name>
    <dbReference type="NCBI Taxonomy" id="161865"/>
    <lineage>
        <taxon>Eukaryota</taxon>
        <taxon>Viridiplantae</taxon>
        <taxon>Streptophyta</taxon>
        <taxon>Embryophyta</taxon>
        <taxon>Tracheophyta</taxon>
        <taxon>Spermatophyta</taxon>
        <taxon>Magnoliopsida</taxon>
        <taxon>Liliopsida</taxon>
        <taxon>Asparagales</taxon>
        <taxon>Orchidaceae</taxon>
        <taxon>Epidendroideae</taxon>
        <taxon>Malaxideae</taxon>
        <taxon>Dendrobiinae</taxon>
        <taxon>Dendrobium</taxon>
    </lineage>
</organism>
<gene>
    <name evidence="1" type="ORF">IEQ34_022150</name>
</gene>
<name>A0AAV7FK05_DENCH</name>
<sequence>MLIGISMNWECGSINGSDSDHIAQCTATILMAIHRVPFQQFQQFRLYCFTALICNLSETSNRLSFVNDKIVSYNLSIRAMIFVIDWYYDLCNRLVGHFGHFTNFAVRDVDKLMIRLASHL</sequence>
<accession>A0AAV7FK05</accession>
<keyword evidence="2" id="KW-1185">Reference proteome</keyword>
<proteinExistence type="predicted"/>
<evidence type="ECO:0000313" key="1">
    <source>
        <dbReference type="EMBL" id="KAH0448350.1"/>
    </source>
</evidence>
<comment type="caution">
    <text evidence="1">The sequence shown here is derived from an EMBL/GenBank/DDBJ whole genome shotgun (WGS) entry which is preliminary data.</text>
</comment>
<dbReference type="Proteomes" id="UP000775213">
    <property type="component" value="Unassembled WGS sequence"/>
</dbReference>
<evidence type="ECO:0000313" key="2">
    <source>
        <dbReference type="Proteomes" id="UP000775213"/>
    </source>
</evidence>
<protein>
    <submittedName>
        <fullName evidence="1">Uncharacterized protein</fullName>
    </submittedName>
</protein>